<dbReference type="SUPFAM" id="SSF57850">
    <property type="entry name" value="RING/U-box"/>
    <property type="match status" value="1"/>
</dbReference>
<feature type="compositionally biased region" description="Low complexity" evidence="6">
    <location>
        <begin position="335"/>
        <end position="354"/>
    </location>
</feature>
<evidence type="ECO:0000256" key="5">
    <source>
        <dbReference type="PROSITE-ProRule" id="PRU00175"/>
    </source>
</evidence>
<evidence type="ECO:0000256" key="1">
    <source>
        <dbReference type="ARBA" id="ARBA00004370"/>
    </source>
</evidence>
<evidence type="ECO:0000256" key="6">
    <source>
        <dbReference type="SAM" id="MobiDB-lite"/>
    </source>
</evidence>
<organism evidence="8 9">
    <name type="scientific">Dioszegia hungarica</name>
    <dbReference type="NCBI Taxonomy" id="4972"/>
    <lineage>
        <taxon>Eukaryota</taxon>
        <taxon>Fungi</taxon>
        <taxon>Dikarya</taxon>
        <taxon>Basidiomycota</taxon>
        <taxon>Agaricomycotina</taxon>
        <taxon>Tremellomycetes</taxon>
        <taxon>Tremellales</taxon>
        <taxon>Bulleribasidiaceae</taxon>
        <taxon>Dioszegia</taxon>
    </lineage>
</organism>
<dbReference type="Gene3D" id="3.50.30.30">
    <property type="match status" value="1"/>
</dbReference>
<keyword evidence="5" id="KW-0863">Zinc-finger</keyword>
<dbReference type="RefSeq" id="XP_052948541.1">
    <property type="nucleotide sequence ID" value="XM_053085515.1"/>
</dbReference>
<dbReference type="GO" id="GO:0005737">
    <property type="term" value="C:cytoplasm"/>
    <property type="evidence" value="ECO:0007669"/>
    <property type="project" value="TreeGrafter"/>
</dbReference>
<dbReference type="PROSITE" id="PS50089">
    <property type="entry name" value="ZF_RING_2"/>
    <property type="match status" value="1"/>
</dbReference>
<keyword evidence="4" id="KW-0472">Membrane</keyword>
<dbReference type="PANTHER" id="PTHR22765">
    <property type="entry name" value="RING FINGER AND PROTEASE ASSOCIATED DOMAIN-CONTAINING"/>
    <property type="match status" value="1"/>
</dbReference>
<dbReference type="Pfam" id="PF02225">
    <property type="entry name" value="PA"/>
    <property type="match status" value="1"/>
</dbReference>
<dbReference type="SUPFAM" id="SSF52025">
    <property type="entry name" value="PA domain"/>
    <property type="match status" value="1"/>
</dbReference>
<accession>A0AA38HFQ7</accession>
<dbReference type="GO" id="GO:0061630">
    <property type="term" value="F:ubiquitin protein ligase activity"/>
    <property type="evidence" value="ECO:0007669"/>
    <property type="project" value="TreeGrafter"/>
</dbReference>
<gene>
    <name evidence="8" type="ORF">MKK02DRAFT_11795</name>
</gene>
<evidence type="ECO:0000313" key="9">
    <source>
        <dbReference type="Proteomes" id="UP001164286"/>
    </source>
</evidence>
<dbReference type="GO" id="GO:0008270">
    <property type="term" value="F:zinc ion binding"/>
    <property type="evidence" value="ECO:0007669"/>
    <property type="project" value="UniProtKB-KW"/>
</dbReference>
<comment type="caution">
    <text evidence="8">The sequence shown here is derived from an EMBL/GenBank/DDBJ whole genome shotgun (WGS) entry which is preliminary data.</text>
</comment>
<evidence type="ECO:0000313" key="8">
    <source>
        <dbReference type="EMBL" id="KAI9638764.1"/>
    </source>
</evidence>
<dbReference type="InterPro" id="IPR003137">
    <property type="entry name" value="PA_domain"/>
</dbReference>
<dbReference type="Proteomes" id="UP001164286">
    <property type="component" value="Unassembled WGS sequence"/>
</dbReference>
<dbReference type="GeneID" id="77724716"/>
<dbReference type="AlphaFoldDB" id="A0AA38HFQ7"/>
<reference evidence="8" key="1">
    <citation type="journal article" date="2022" name="G3 (Bethesda)">
        <title>High quality genome of the basidiomycete yeast Dioszegia hungarica PDD-24b-2 isolated from cloud water.</title>
        <authorList>
            <person name="Jarrige D."/>
            <person name="Haridas S."/>
            <person name="Bleykasten-Grosshans C."/>
            <person name="Joly M."/>
            <person name="Nadalig T."/>
            <person name="Sancelme M."/>
            <person name="Vuilleumier S."/>
            <person name="Grigoriev I.V."/>
            <person name="Amato P."/>
            <person name="Bringel F."/>
        </authorList>
    </citation>
    <scope>NUCLEOTIDE SEQUENCE</scope>
    <source>
        <strain evidence="8">PDD-24b-2</strain>
    </source>
</reference>
<dbReference type="InterPro" id="IPR001841">
    <property type="entry name" value="Znf_RING"/>
</dbReference>
<sequence>VPAAAGGSSRGWLERWMALGGEGEVVVEVSLSSGNLTYPHRPAAFPTHLPAISRLPKSGLLVAFTSLPNSTLPTSAFTAAAAAGISSGWLFPGSGSGSVKVVLVERGGCDFATKVQAAQERGAGAVIVGDRADEGESVEEGKKRTGGLITMFSPEDTDNIHIPSVFVSRAAYLQLLDVLDSASGDQEGVWIDIGDGADENATLGGMLSFALLMPSLFLLATIAVHRVRVARQKEQDRAPAQVVLSLPERVWQPDIVWEKEDDTPLVSPSRPDPPSRTPSRKASTETSITSSSSPARPSASRTPSSSSSGLAPPPISSRDIITPPAVEIADPFNITPTATPTASGSGSGSTSSRPPAKRTKSNSTITAAVSKKRRYFSKDECAICMDEFHAGDIVRILPCGHVFHKEECDEWLMKWRKLCPTCRADVTLPPGATPPAASRGARLTLVDGL</sequence>
<dbReference type="InterPro" id="IPR046450">
    <property type="entry name" value="PA_dom_sf"/>
</dbReference>
<evidence type="ECO:0000259" key="7">
    <source>
        <dbReference type="PROSITE" id="PS50089"/>
    </source>
</evidence>
<keyword evidence="2" id="KW-0812">Transmembrane</keyword>
<dbReference type="SMART" id="SM00184">
    <property type="entry name" value="RING"/>
    <property type="match status" value="1"/>
</dbReference>
<dbReference type="Pfam" id="PF13639">
    <property type="entry name" value="zf-RING_2"/>
    <property type="match status" value="1"/>
</dbReference>
<name>A0AA38HFQ7_9TREE</name>
<evidence type="ECO:0000256" key="4">
    <source>
        <dbReference type="ARBA" id="ARBA00023136"/>
    </source>
</evidence>
<keyword evidence="5" id="KW-0479">Metal-binding</keyword>
<dbReference type="Gene3D" id="3.30.40.10">
    <property type="entry name" value="Zinc/RING finger domain, C3HC4 (zinc finger)"/>
    <property type="match status" value="1"/>
</dbReference>
<keyword evidence="3" id="KW-1133">Transmembrane helix</keyword>
<protein>
    <recommendedName>
        <fullName evidence="7">RING-type domain-containing protein</fullName>
    </recommendedName>
</protein>
<feature type="domain" description="RING-type" evidence="7">
    <location>
        <begin position="381"/>
        <end position="423"/>
    </location>
</feature>
<dbReference type="InterPro" id="IPR013083">
    <property type="entry name" value="Znf_RING/FYVE/PHD"/>
</dbReference>
<feature type="non-terminal residue" evidence="8">
    <location>
        <position position="449"/>
    </location>
</feature>
<evidence type="ECO:0000256" key="2">
    <source>
        <dbReference type="ARBA" id="ARBA00022692"/>
    </source>
</evidence>
<dbReference type="GO" id="GO:0016020">
    <property type="term" value="C:membrane"/>
    <property type="evidence" value="ECO:0007669"/>
    <property type="project" value="UniProtKB-SubCell"/>
</dbReference>
<dbReference type="CDD" id="cd16473">
    <property type="entry name" value="RING-H2_RNF103"/>
    <property type="match status" value="1"/>
</dbReference>
<dbReference type="PANTHER" id="PTHR22765:SF416">
    <property type="entry name" value="E3 UBIQUITIN-PROTEIN LIGASE GODZILLA"/>
    <property type="match status" value="1"/>
</dbReference>
<dbReference type="EMBL" id="JAKWFO010000002">
    <property type="protein sequence ID" value="KAI9638764.1"/>
    <property type="molecule type" value="Genomic_DNA"/>
</dbReference>
<keyword evidence="5" id="KW-0862">Zinc</keyword>
<evidence type="ECO:0000256" key="3">
    <source>
        <dbReference type="ARBA" id="ARBA00022989"/>
    </source>
</evidence>
<dbReference type="GO" id="GO:0006511">
    <property type="term" value="P:ubiquitin-dependent protein catabolic process"/>
    <property type="evidence" value="ECO:0007669"/>
    <property type="project" value="TreeGrafter"/>
</dbReference>
<keyword evidence="9" id="KW-1185">Reference proteome</keyword>
<feature type="region of interest" description="Disordered" evidence="6">
    <location>
        <begin position="261"/>
        <end position="365"/>
    </location>
</feature>
<feature type="non-terminal residue" evidence="8">
    <location>
        <position position="1"/>
    </location>
</feature>
<dbReference type="FunFam" id="3.30.40.10:FF:000388">
    <property type="entry name" value="Putative RING zinc finger domain superfamily protein"/>
    <property type="match status" value="1"/>
</dbReference>
<comment type="subcellular location">
    <subcellularLocation>
        <location evidence="1">Membrane</location>
    </subcellularLocation>
</comment>
<proteinExistence type="predicted"/>
<feature type="compositionally biased region" description="Low complexity" evidence="6">
    <location>
        <begin position="284"/>
        <end position="310"/>
    </location>
</feature>
<dbReference type="InterPro" id="IPR051826">
    <property type="entry name" value="E3_ubiquitin-ligase_domain"/>
</dbReference>